<name>T0RC17_SAPDV</name>
<gene>
    <name evidence="1" type="ORF">SDRG_15028</name>
</gene>
<accession>T0RC17</accession>
<dbReference type="Proteomes" id="UP000030762">
    <property type="component" value="Unassembled WGS sequence"/>
</dbReference>
<reference evidence="1 2" key="1">
    <citation type="submission" date="2012-04" db="EMBL/GenBank/DDBJ databases">
        <title>The Genome Sequence of Saprolegnia declina VS20.</title>
        <authorList>
            <consortium name="The Broad Institute Genome Sequencing Platform"/>
            <person name="Russ C."/>
            <person name="Nusbaum C."/>
            <person name="Tyler B."/>
            <person name="van West P."/>
            <person name="Dieguez-Uribeondo J."/>
            <person name="de Bruijn I."/>
            <person name="Tripathy S."/>
            <person name="Jiang R."/>
            <person name="Young S.K."/>
            <person name="Zeng Q."/>
            <person name="Gargeya S."/>
            <person name="Fitzgerald M."/>
            <person name="Haas B."/>
            <person name="Abouelleil A."/>
            <person name="Alvarado L."/>
            <person name="Arachchi H.M."/>
            <person name="Berlin A."/>
            <person name="Chapman S.B."/>
            <person name="Goldberg J."/>
            <person name="Griggs A."/>
            <person name="Gujja S."/>
            <person name="Hansen M."/>
            <person name="Howarth C."/>
            <person name="Imamovic A."/>
            <person name="Larimer J."/>
            <person name="McCowen C."/>
            <person name="Montmayeur A."/>
            <person name="Murphy C."/>
            <person name="Neiman D."/>
            <person name="Pearson M."/>
            <person name="Priest M."/>
            <person name="Roberts A."/>
            <person name="Saif S."/>
            <person name="Shea T."/>
            <person name="Sisk P."/>
            <person name="Sykes S."/>
            <person name="Wortman J."/>
            <person name="Nusbaum C."/>
            <person name="Birren B."/>
        </authorList>
    </citation>
    <scope>NUCLEOTIDE SEQUENCE [LARGE SCALE GENOMIC DNA]</scope>
    <source>
        <strain evidence="1 2">VS20</strain>
    </source>
</reference>
<sequence length="153" mass="15993">MAVEHLQTQLGRDASSASPGVTVDRLQLVAQTFNLLHGLGVEAALPALATTAIESLARIPATYLSDVVANVLLPWHAKVVAVELPSARHLLQPLLARAAPCAAAMAAADAVPRVWPVLHETLDVDCAPDLGFFHCDAVRANGLLRATLSIVAA</sequence>
<dbReference type="EMBL" id="JH767214">
    <property type="protein sequence ID" value="EQC27127.1"/>
    <property type="molecule type" value="Genomic_DNA"/>
</dbReference>
<dbReference type="VEuPathDB" id="FungiDB:SDRG_15028"/>
<protein>
    <submittedName>
        <fullName evidence="1">Uncharacterized protein</fullName>
    </submittedName>
</protein>
<evidence type="ECO:0000313" key="2">
    <source>
        <dbReference type="Proteomes" id="UP000030762"/>
    </source>
</evidence>
<dbReference type="RefSeq" id="XP_008619413.1">
    <property type="nucleotide sequence ID" value="XM_008621191.1"/>
</dbReference>
<dbReference type="InParanoid" id="T0RC17"/>
<dbReference type="AlphaFoldDB" id="T0RC17"/>
<proteinExistence type="predicted"/>
<organism evidence="1 2">
    <name type="scientific">Saprolegnia diclina (strain VS20)</name>
    <dbReference type="NCBI Taxonomy" id="1156394"/>
    <lineage>
        <taxon>Eukaryota</taxon>
        <taxon>Sar</taxon>
        <taxon>Stramenopiles</taxon>
        <taxon>Oomycota</taxon>
        <taxon>Saprolegniomycetes</taxon>
        <taxon>Saprolegniales</taxon>
        <taxon>Saprolegniaceae</taxon>
        <taxon>Saprolegnia</taxon>
    </lineage>
</organism>
<dbReference type="GeneID" id="19955755"/>
<keyword evidence="2" id="KW-1185">Reference proteome</keyword>
<evidence type="ECO:0000313" key="1">
    <source>
        <dbReference type="EMBL" id="EQC27127.1"/>
    </source>
</evidence>